<reference evidence="2 3" key="1">
    <citation type="submission" date="2019-09" db="EMBL/GenBank/DDBJ databases">
        <title>Salinarimonas rosea gen. nov., sp. nov., a new member of the a-2 subgroup of the Proteobacteria.</title>
        <authorList>
            <person name="Liu J."/>
        </authorList>
    </citation>
    <scope>NUCLEOTIDE SEQUENCE [LARGE SCALE GENOMIC DNA]</scope>
    <source>
        <strain evidence="2 3">BN140002</strain>
    </source>
</reference>
<protein>
    <submittedName>
        <fullName evidence="2">MBL fold metallo-hydrolase</fullName>
    </submittedName>
</protein>
<dbReference type="PANTHER" id="PTHR39189">
    <property type="entry name" value="UPF0173 METAL-DEPENDENT HYDROLASE YTKL"/>
    <property type="match status" value="1"/>
</dbReference>
<organism evidence="2 3">
    <name type="scientific">Salinarimonas soli</name>
    <dbReference type="NCBI Taxonomy" id="1638099"/>
    <lineage>
        <taxon>Bacteria</taxon>
        <taxon>Pseudomonadati</taxon>
        <taxon>Pseudomonadota</taxon>
        <taxon>Alphaproteobacteria</taxon>
        <taxon>Hyphomicrobiales</taxon>
        <taxon>Salinarimonadaceae</taxon>
        <taxon>Salinarimonas</taxon>
    </lineage>
</organism>
<dbReference type="Gene3D" id="3.60.15.10">
    <property type="entry name" value="Ribonuclease Z/Hydroxyacylglutathione hydrolase-like"/>
    <property type="match status" value="1"/>
</dbReference>
<sequence length="275" mass="29215">MPLGSGQIRGGRTMALSSRLRRLACALALVLAPPALAAQGCPGAVASRSLPIRLASLSASEVRITFVGHATFLVETPGGVRIATDYNDYVRPGVTPEVATMNKAHSTHFSAAPDPAIAHVLRGWDPNGGAARHDLQVGDARIRNVPTNIRDYAGATEYDGNSIFVVEVADLCIAHLGHLHHTLTPEHLRALGRIDVVLVPVDGSYTLGQDGMIEVLAALNAPVMIPMHFFGQATLQRFLAKAAERWPVEQAGTASVTLTRDGLPSRPKVLVLQGR</sequence>
<proteinExistence type="predicted"/>
<dbReference type="AlphaFoldDB" id="A0A5B2V2G9"/>
<accession>A0A5B2V2G9</accession>
<dbReference type="InterPro" id="IPR036866">
    <property type="entry name" value="RibonucZ/Hydroxyglut_hydro"/>
</dbReference>
<dbReference type="Pfam" id="PF13483">
    <property type="entry name" value="Lactamase_B_3"/>
    <property type="match status" value="1"/>
</dbReference>
<dbReference type="GO" id="GO:0016787">
    <property type="term" value="F:hydrolase activity"/>
    <property type="evidence" value="ECO:0007669"/>
    <property type="project" value="UniProtKB-KW"/>
</dbReference>
<evidence type="ECO:0000313" key="3">
    <source>
        <dbReference type="Proteomes" id="UP000323142"/>
    </source>
</evidence>
<keyword evidence="3" id="KW-1185">Reference proteome</keyword>
<name>A0A5B2V2G9_9HYPH</name>
<keyword evidence="1" id="KW-0732">Signal</keyword>
<dbReference type="EMBL" id="VUOA01000056">
    <property type="protein sequence ID" value="KAA2233126.1"/>
    <property type="molecule type" value="Genomic_DNA"/>
</dbReference>
<dbReference type="SUPFAM" id="SSF56281">
    <property type="entry name" value="Metallo-hydrolase/oxidoreductase"/>
    <property type="match status" value="1"/>
</dbReference>
<dbReference type="PANTHER" id="PTHR39189:SF1">
    <property type="entry name" value="UPF0173 METAL-DEPENDENT HYDROLASE YTKL"/>
    <property type="match status" value="1"/>
</dbReference>
<comment type="caution">
    <text evidence="2">The sequence shown here is derived from an EMBL/GenBank/DDBJ whole genome shotgun (WGS) entry which is preliminary data.</text>
</comment>
<evidence type="ECO:0000256" key="1">
    <source>
        <dbReference type="SAM" id="SignalP"/>
    </source>
</evidence>
<feature type="signal peptide" evidence="1">
    <location>
        <begin position="1"/>
        <end position="37"/>
    </location>
</feature>
<reference evidence="2 3" key="2">
    <citation type="submission" date="2019-09" db="EMBL/GenBank/DDBJ databases">
        <authorList>
            <person name="Jin C."/>
        </authorList>
    </citation>
    <scope>NUCLEOTIDE SEQUENCE [LARGE SCALE GENOMIC DNA]</scope>
    <source>
        <strain evidence="2 3">BN140002</strain>
    </source>
</reference>
<dbReference type="Proteomes" id="UP000323142">
    <property type="component" value="Unassembled WGS sequence"/>
</dbReference>
<evidence type="ECO:0000313" key="2">
    <source>
        <dbReference type="EMBL" id="KAA2233126.1"/>
    </source>
</evidence>
<keyword evidence="2" id="KW-0378">Hydrolase</keyword>
<feature type="chain" id="PRO_5022714238" evidence="1">
    <location>
        <begin position="38"/>
        <end position="275"/>
    </location>
</feature>
<dbReference type="OrthoDB" id="7343000at2"/>
<gene>
    <name evidence="2" type="ORF">F0L46_24730</name>
</gene>